<reference evidence="3" key="1">
    <citation type="submission" date="2020-03" db="EMBL/GenBank/DDBJ databases">
        <title>The deep terrestrial virosphere.</title>
        <authorList>
            <person name="Holmfeldt K."/>
            <person name="Nilsson E."/>
            <person name="Simone D."/>
            <person name="Lopez-Fernandez M."/>
            <person name="Wu X."/>
            <person name="de Brujin I."/>
            <person name="Lundin D."/>
            <person name="Andersson A."/>
            <person name="Bertilsson S."/>
            <person name="Dopson M."/>
        </authorList>
    </citation>
    <scope>NUCLEOTIDE SEQUENCE</scope>
    <source>
        <strain evidence="3">MM415A00259</strain>
        <strain evidence="2">MM415B00452</strain>
    </source>
</reference>
<dbReference type="AlphaFoldDB" id="A0A6M3KPQ6"/>
<evidence type="ECO:0000313" key="3">
    <source>
        <dbReference type="EMBL" id="QJA83750.1"/>
    </source>
</evidence>
<evidence type="ECO:0000313" key="2">
    <source>
        <dbReference type="EMBL" id="QJA64968.1"/>
    </source>
</evidence>
<evidence type="ECO:0000256" key="1">
    <source>
        <dbReference type="SAM" id="MobiDB-lite"/>
    </source>
</evidence>
<feature type="region of interest" description="Disordered" evidence="1">
    <location>
        <begin position="1"/>
        <end position="45"/>
    </location>
</feature>
<sequence>MNRLKGIADKTYVYEEPQPSFMPPKPLNPEEEARRRREQAGIPELPVITLEEEARKRREQAGIPEPITEAYEKLRKGWQNPFGGGTPIRVPTVEDIINHTDRLGLPYDIKNMREIARSGMASGEGGTEGKERFIRLSTKAENTSQAAKNKAFNNFPVVEGSQVVYKPYGEQGKGFYYVPEGGRTGIQPSTLSKGDEQPKMEGSLETEARKYKSAEEWVNFMRGSATQYRDYNPKLRSTIGLSEESQRISELGVDPELEVTIYRGVSEGNKKLSNAKIVDGDFVTTDFQSAASYSGKDNVIQKKVKAKDLIADYASEFDKDKPFGLGAEFVYSDSKNKLVNYTQQQLTDIWNKANK</sequence>
<name>A0A6M3KPQ6_9ZZZZ</name>
<proteinExistence type="predicted"/>
<gene>
    <name evidence="3" type="ORF">MM415A00259_0075</name>
    <name evidence="2" type="ORF">MM415B00452_0069</name>
</gene>
<dbReference type="EMBL" id="MT141529">
    <property type="protein sequence ID" value="QJA64968.1"/>
    <property type="molecule type" value="Genomic_DNA"/>
</dbReference>
<organism evidence="3">
    <name type="scientific">viral metagenome</name>
    <dbReference type="NCBI Taxonomy" id="1070528"/>
    <lineage>
        <taxon>unclassified sequences</taxon>
        <taxon>metagenomes</taxon>
        <taxon>organismal metagenomes</taxon>
    </lineage>
</organism>
<accession>A0A6M3KPQ6</accession>
<dbReference type="EMBL" id="MT142516">
    <property type="protein sequence ID" value="QJA83750.1"/>
    <property type="molecule type" value="Genomic_DNA"/>
</dbReference>
<protein>
    <submittedName>
        <fullName evidence="3">Uncharacterized protein</fullName>
    </submittedName>
</protein>